<organism evidence="2 3">
    <name type="scientific">Propionicimonas paludicola</name>
    <dbReference type="NCBI Taxonomy" id="185243"/>
    <lineage>
        <taxon>Bacteria</taxon>
        <taxon>Bacillati</taxon>
        <taxon>Actinomycetota</taxon>
        <taxon>Actinomycetes</taxon>
        <taxon>Propionibacteriales</taxon>
        <taxon>Nocardioidaceae</taxon>
        <taxon>Propionicimonas</taxon>
    </lineage>
</organism>
<sequence length="197" mass="20308">MKRSALDRLVSWVGLALAAVLLVAGVLLTVASTFVNGQVASQLAAQKITMPVAAAYGSLAPEDQAALAPYAGQEMTTGAQAEAFADHYIQAHINAMSGGKTYEEVSGEFIKLSKDPSADQAKLKELGDLRQTMFMGATLRGMLLNAYAFGTMALIAGIAAVAAYVGAVVFLVLSLLGFRHAKDATGEALAGKAAAAE</sequence>
<feature type="transmembrane region" description="Helical" evidence="1">
    <location>
        <begin position="147"/>
        <end position="173"/>
    </location>
</feature>
<reference evidence="2 3" key="1">
    <citation type="submission" date="2017-10" db="EMBL/GenBank/DDBJ databases">
        <title>Sequencing the genomes of 1000 actinobacteria strains.</title>
        <authorList>
            <person name="Klenk H.-P."/>
        </authorList>
    </citation>
    <scope>NUCLEOTIDE SEQUENCE [LARGE SCALE GENOMIC DNA]</scope>
    <source>
        <strain evidence="2 3">DSM 15597</strain>
    </source>
</reference>
<dbReference type="Proteomes" id="UP000226079">
    <property type="component" value="Unassembled WGS sequence"/>
</dbReference>
<dbReference type="AlphaFoldDB" id="A0A2A9CMM1"/>
<keyword evidence="1" id="KW-0472">Membrane</keyword>
<dbReference type="EMBL" id="PDJC01000001">
    <property type="protein sequence ID" value="PFG15568.1"/>
    <property type="molecule type" value="Genomic_DNA"/>
</dbReference>
<name>A0A2A9CMM1_9ACTN</name>
<dbReference type="OrthoDB" id="3378428at2"/>
<comment type="caution">
    <text evidence="2">The sequence shown here is derived from an EMBL/GenBank/DDBJ whole genome shotgun (WGS) entry which is preliminary data.</text>
</comment>
<keyword evidence="1" id="KW-0812">Transmembrane</keyword>
<keyword evidence="1" id="KW-1133">Transmembrane helix</keyword>
<evidence type="ECO:0000313" key="3">
    <source>
        <dbReference type="Proteomes" id="UP000226079"/>
    </source>
</evidence>
<accession>A0A2A9CMM1</accession>
<protein>
    <recommendedName>
        <fullName evidence="4">Aromatic ring-opening dioxygenase LigA</fullName>
    </recommendedName>
</protein>
<dbReference type="RefSeq" id="WP_098459187.1">
    <property type="nucleotide sequence ID" value="NZ_PDJC01000001.1"/>
</dbReference>
<evidence type="ECO:0008006" key="4">
    <source>
        <dbReference type="Google" id="ProtNLM"/>
    </source>
</evidence>
<evidence type="ECO:0000313" key="2">
    <source>
        <dbReference type="EMBL" id="PFG15568.1"/>
    </source>
</evidence>
<gene>
    <name evidence="2" type="ORF">ATK74_0088</name>
</gene>
<evidence type="ECO:0000256" key="1">
    <source>
        <dbReference type="SAM" id="Phobius"/>
    </source>
</evidence>
<keyword evidence="3" id="KW-1185">Reference proteome</keyword>
<proteinExistence type="predicted"/>